<accession>A0AAD9PJ79</accession>
<keyword evidence="2" id="KW-1185">Reference proteome</keyword>
<gene>
    <name evidence="1" type="ORF">BdWA1_002268</name>
</gene>
<reference evidence="1" key="1">
    <citation type="journal article" date="2023" name="Nat. Microbiol.">
        <title>Babesia duncani multi-omics identifies virulence factors and drug targets.</title>
        <authorList>
            <person name="Singh P."/>
            <person name="Lonardi S."/>
            <person name="Liang Q."/>
            <person name="Vydyam P."/>
            <person name="Khabirova E."/>
            <person name="Fang T."/>
            <person name="Gihaz S."/>
            <person name="Thekkiniath J."/>
            <person name="Munshi M."/>
            <person name="Abel S."/>
            <person name="Ciampossin L."/>
            <person name="Batugedara G."/>
            <person name="Gupta M."/>
            <person name="Lu X.M."/>
            <person name="Lenz T."/>
            <person name="Chakravarty S."/>
            <person name="Cornillot E."/>
            <person name="Hu Y."/>
            <person name="Ma W."/>
            <person name="Gonzalez L.M."/>
            <person name="Sanchez S."/>
            <person name="Estrada K."/>
            <person name="Sanchez-Flores A."/>
            <person name="Montero E."/>
            <person name="Harb O.S."/>
            <person name="Le Roch K.G."/>
            <person name="Mamoun C.B."/>
        </authorList>
    </citation>
    <scope>NUCLEOTIDE SEQUENCE</scope>
    <source>
        <strain evidence="1">WA1</strain>
    </source>
</reference>
<dbReference type="EMBL" id="JALLKP010000003">
    <property type="protein sequence ID" value="KAK2195675.1"/>
    <property type="molecule type" value="Genomic_DNA"/>
</dbReference>
<dbReference type="KEGG" id="bdw:94336566"/>
<evidence type="ECO:0000313" key="1">
    <source>
        <dbReference type="EMBL" id="KAK2195675.1"/>
    </source>
</evidence>
<name>A0AAD9PJ79_9APIC</name>
<sequence length="217" mass="24286">MYGNSCCGNPKQRGCYNKVRDKLKDCPCIACNLKKAIEQIKGSGEDSKCCDSSSCTCSSDSDSNCCTKDAVFKAFNTFCKCKESKRDIKNTINYLFKECKDKTCCDVIEEKIKDVIEGKCTCKENKCCFKTITADTLSQGNYSKEQEKLKKIGRKIFKYFKPPPAYTTGLITLVSSETEINLCSSSSQTEICVEEGSLKIPKEALKISSHRQKYVRA</sequence>
<dbReference type="Proteomes" id="UP001214638">
    <property type="component" value="Unassembled WGS sequence"/>
</dbReference>
<dbReference type="GeneID" id="94336566"/>
<proteinExistence type="predicted"/>
<dbReference type="RefSeq" id="XP_067802518.1">
    <property type="nucleotide sequence ID" value="XM_067947296.1"/>
</dbReference>
<evidence type="ECO:0000313" key="2">
    <source>
        <dbReference type="Proteomes" id="UP001214638"/>
    </source>
</evidence>
<dbReference type="AlphaFoldDB" id="A0AAD9PJ79"/>
<organism evidence="1 2">
    <name type="scientific">Babesia duncani</name>
    <dbReference type="NCBI Taxonomy" id="323732"/>
    <lineage>
        <taxon>Eukaryota</taxon>
        <taxon>Sar</taxon>
        <taxon>Alveolata</taxon>
        <taxon>Apicomplexa</taxon>
        <taxon>Aconoidasida</taxon>
        <taxon>Piroplasmida</taxon>
        <taxon>Babesiidae</taxon>
        <taxon>Babesia</taxon>
    </lineage>
</organism>
<comment type="caution">
    <text evidence="1">The sequence shown here is derived from an EMBL/GenBank/DDBJ whole genome shotgun (WGS) entry which is preliminary data.</text>
</comment>
<protein>
    <submittedName>
        <fullName evidence="1">Uncharacterized protein</fullName>
    </submittedName>
</protein>